<feature type="transmembrane region" description="Helical" evidence="1">
    <location>
        <begin position="6"/>
        <end position="24"/>
    </location>
</feature>
<dbReference type="EMBL" id="CP163441">
    <property type="protein sequence ID" value="XDQ44560.1"/>
    <property type="molecule type" value="Genomic_DNA"/>
</dbReference>
<keyword evidence="1" id="KW-0472">Membrane</keyword>
<accession>A0AB39QP63</accession>
<gene>
    <name evidence="2" type="ORF">AB5J52_21105</name>
</gene>
<name>A0AB39QP63_9ACTN</name>
<sequence>MTSVRIWGPGAGAVVVLVAAGVWARGSSAVDAGLWAEVRPVIEARLVAQETGSGYAETGRPELRSRWFCRAEALELEESGGRVRAGVDTLCLEYGVHGDALVECTGEQTPQVMRLERRPAGGGFRVVSAQAPPDGAGYGEWEESHFGPYAASRLDRPMDSAGLRTAARTHFGLPADAPVRDC</sequence>
<protein>
    <submittedName>
        <fullName evidence="2">Uncharacterized protein</fullName>
    </submittedName>
</protein>
<evidence type="ECO:0000256" key="1">
    <source>
        <dbReference type="SAM" id="Phobius"/>
    </source>
</evidence>
<keyword evidence="1" id="KW-0812">Transmembrane</keyword>
<evidence type="ECO:0000313" key="2">
    <source>
        <dbReference type="EMBL" id="XDQ44560.1"/>
    </source>
</evidence>
<dbReference type="AlphaFoldDB" id="A0AB39QP63"/>
<organism evidence="2">
    <name type="scientific">Streptomyces sp. R39</name>
    <dbReference type="NCBI Taxonomy" id="3238631"/>
    <lineage>
        <taxon>Bacteria</taxon>
        <taxon>Bacillati</taxon>
        <taxon>Actinomycetota</taxon>
        <taxon>Actinomycetes</taxon>
        <taxon>Kitasatosporales</taxon>
        <taxon>Streptomycetaceae</taxon>
        <taxon>Streptomyces</taxon>
    </lineage>
</organism>
<proteinExistence type="predicted"/>
<dbReference type="RefSeq" id="WP_369223447.1">
    <property type="nucleotide sequence ID" value="NZ_CP163441.1"/>
</dbReference>
<keyword evidence="1" id="KW-1133">Transmembrane helix</keyword>
<reference evidence="2" key="1">
    <citation type="submission" date="2024-07" db="EMBL/GenBank/DDBJ databases">
        <authorList>
            <person name="Yu S.T."/>
        </authorList>
    </citation>
    <scope>NUCLEOTIDE SEQUENCE</scope>
    <source>
        <strain evidence="2">R39</strain>
    </source>
</reference>